<evidence type="ECO:0000313" key="3">
    <source>
        <dbReference type="Proteomes" id="UP000288279"/>
    </source>
</evidence>
<dbReference type="InterPro" id="IPR008620">
    <property type="entry name" value="FixH"/>
</dbReference>
<evidence type="ECO:0000313" key="2">
    <source>
        <dbReference type="EMBL" id="RUO79376.1"/>
    </source>
</evidence>
<gene>
    <name evidence="2" type="ORF">CWI83_02385</name>
</gene>
<reference evidence="2 3" key="1">
    <citation type="journal article" date="2011" name="Front. Microbiol.">
        <title>Genomic signatures of strain selection and enhancement in Bacillus atrophaeus var. globigii, a historical biowarfare simulant.</title>
        <authorList>
            <person name="Gibbons H.S."/>
            <person name="Broomall S.M."/>
            <person name="McNew L.A."/>
            <person name="Daligault H."/>
            <person name="Chapman C."/>
            <person name="Bruce D."/>
            <person name="Karavis M."/>
            <person name="Krepps M."/>
            <person name="McGregor P.A."/>
            <person name="Hong C."/>
            <person name="Park K.H."/>
            <person name="Akmal A."/>
            <person name="Feldman A."/>
            <person name="Lin J.S."/>
            <person name="Chang W.E."/>
            <person name="Higgs B.W."/>
            <person name="Demirev P."/>
            <person name="Lindquist J."/>
            <person name="Liem A."/>
            <person name="Fochler E."/>
            <person name="Read T.D."/>
            <person name="Tapia R."/>
            <person name="Johnson S."/>
            <person name="Bishop-Lilly K.A."/>
            <person name="Detter C."/>
            <person name="Han C."/>
            <person name="Sozhamannan S."/>
            <person name="Rosenzweig C.N."/>
            <person name="Skowronski E.W."/>
        </authorList>
    </citation>
    <scope>NUCLEOTIDE SEQUENCE [LARGE SCALE GENOMIC DNA]</scope>
    <source>
        <strain evidence="2 3">PIT1</strain>
    </source>
</reference>
<dbReference type="Proteomes" id="UP000288279">
    <property type="component" value="Unassembled WGS sequence"/>
</dbReference>
<dbReference type="OrthoDB" id="5295180at2"/>
<accession>A0A432ZNC5</accession>
<protein>
    <recommendedName>
        <fullName evidence="4">Nitrogen fixation protein FixH</fullName>
    </recommendedName>
</protein>
<feature type="transmembrane region" description="Helical" evidence="1">
    <location>
        <begin position="12"/>
        <end position="33"/>
    </location>
</feature>
<dbReference type="AlphaFoldDB" id="A0A432ZNC5"/>
<evidence type="ECO:0008006" key="4">
    <source>
        <dbReference type="Google" id="ProtNLM"/>
    </source>
</evidence>
<dbReference type="RefSeq" id="WP_126825182.1">
    <property type="nucleotide sequence ID" value="NZ_PIQG01000001.1"/>
</dbReference>
<keyword evidence="1" id="KW-0812">Transmembrane</keyword>
<keyword evidence="3" id="KW-1185">Reference proteome</keyword>
<evidence type="ECO:0000256" key="1">
    <source>
        <dbReference type="SAM" id="Phobius"/>
    </source>
</evidence>
<dbReference type="Pfam" id="PF05751">
    <property type="entry name" value="FixH"/>
    <property type="match status" value="1"/>
</dbReference>
<organism evidence="2 3">
    <name type="scientific">Pseudidiomarina taiwanensis</name>
    <dbReference type="NCBI Taxonomy" id="337250"/>
    <lineage>
        <taxon>Bacteria</taxon>
        <taxon>Pseudomonadati</taxon>
        <taxon>Pseudomonadota</taxon>
        <taxon>Gammaproteobacteria</taxon>
        <taxon>Alteromonadales</taxon>
        <taxon>Idiomarinaceae</taxon>
        <taxon>Pseudidiomarina</taxon>
    </lineage>
</organism>
<keyword evidence="1" id="KW-0472">Membrane</keyword>
<sequence length="166" mass="19027">MQDKPWYRQVWPWVLISIPFSVVIAMAITLTIASRYGDNPMVVDDYYKKGRGINAEVEKVVQAQQLGISFEFNHDQEQFSLRYASGQPDQLTALRLNFYHSTLADRDTEIVVTADANGVFRGQLPSQLEGKWTLTITPFDQSWRLSQMIRLPTARTLKLEPLTYGV</sequence>
<comment type="caution">
    <text evidence="2">The sequence shown here is derived from an EMBL/GenBank/DDBJ whole genome shotgun (WGS) entry which is preliminary data.</text>
</comment>
<proteinExistence type="predicted"/>
<keyword evidence="1" id="KW-1133">Transmembrane helix</keyword>
<name>A0A432ZNC5_9GAMM</name>
<dbReference type="EMBL" id="PIQG01000001">
    <property type="protein sequence ID" value="RUO79376.1"/>
    <property type="molecule type" value="Genomic_DNA"/>
</dbReference>